<protein>
    <submittedName>
        <fullName evidence="1">Uncharacterized protein</fullName>
    </submittedName>
</protein>
<name>A0A1D6X8G4_9CAUD</name>
<organism evidence="1 2">
    <name type="scientific">Bacillus phage PBC4</name>
    <dbReference type="NCBI Taxonomy" id="1675028"/>
    <lineage>
        <taxon>Viruses</taxon>
        <taxon>Duplodnaviria</taxon>
        <taxon>Heunggongvirae</taxon>
        <taxon>Uroviricota</taxon>
        <taxon>Caudoviricetes</taxon>
        <taxon>Sejongvirinae</taxon>
        <taxon>Yihwangvirus</taxon>
        <taxon>Yihwangvirus PBC4</taxon>
    </lineage>
</organism>
<evidence type="ECO:0000313" key="1">
    <source>
        <dbReference type="EMBL" id="AKQ08295.1"/>
    </source>
</evidence>
<dbReference type="EMBL" id="KT070866">
    <property type="protein sequence ID" value="AKQ08295.1"/>
    <property type="molecule type" value="Genomic_DNA"/>
</dbReference>
<sequence length="70" mass="8086">MSFNKIDDCKYCGSSVVLCPDGIPACRFCERRQGDIECEYCLEKINDPDELNYDKKLCNEHLEMTIGEDE</sequence>
<dbReference type="Proteomes" id="UP000224963">
    <property type="component" value="Segment"/>
</dbReference>
<evidence type="ECO:0000313" key="2">
    <source>
        <dbReference type="Proteomes" id="UP000224963"/>
    </source>
</evidence>
<accession>A0A1D6X8G4</accession>
<keyword evidence="2" id="KW-1185">Reference proteome</keyword>
<reference evidence="1 2" key="1">
    <citation type="journal article" date="2016" name="FEMS Microbiol. Lett.">
        <title>Characterization of LysPBC4, a novel Bacillus cereus-specific endolysin of bacteriophage PBC4.</title>
        <authorList>
            <person name="Na H."/>
            <person name="Kong M."/>
            <person name="Ryu S."/>
        </authorList>
    </citation>
    <scope>NUCLEOTIDE SEQUENCE [LARGE SCALE GENOMIC DNA]</scope>
</reference>
<gene>
    <name evidence="1" type="ORF">PBC4_103</name>
</gene>
<proteinExistence type="predicted"/>